<dbReference type="GO" id="GO:0005634">
    <property type="term" value="C:nucleus"/>
    <property type="evidence" value="ECO:0007669"/>
    <property type="project" value="TreeGrafter"/>
</dbReference>
<evidence type="ECO:0000259" key="2">
    <source>
        <dbReference type="SMART" id="SM00670"/>
    </source>
</evidence>
<dbReference type="PANTHER" id="PTHR16161">
    <property type="entry name" value="TRANSCRIPTIONAL PROTEIN SWT1"/>
    <property type="match status" value="1"/>
</dbReference>
<feature type="region of interest" description="Disordered" evidence="1">
    <location>
        <begin position="132"/>
        <end position="156"/>
    </location>
</feature>
<dbReference type="CDD" id="cd09880">
    <property type="entry name" value="PIN_Smg5-6-like"/>
    <property type="match status" value="1"/>
</dbReference>
<dbReference type="InterPro" id="IPR052626">
    <property type="entry name" value="SWT1_Regulator"/>
</dbReference>
<dbReference type="SMART" id="SM00670">
    <property type="entry name" value="PINc"/>
    <property type="match status" value="1"/>
</dbReference>
<dbReference type="eggNOG" id="KOG2162">
    <property type="taxonomic scope" value="Eukaryota"/>
</dbReference>
<accession>S8FXM4</accession>
<dbReference type="AlphaFoldDB" id="S8FXM4"/>
<dbReference type="PANTHER" id="PTHR16161:SF0">
    <property type="entry name" value="TRANSCRIPTIONAL PROTEIN SWT1"/>
    <property type="match status" value="1"/>
</dbReference>
<dbReference type="Proteomes" id="UP000015241">
    <property type="component" value="Unassembled WGS sequence"/>
</dbReference>
<dbReference type="HOGENOM" id="CLU_052838_0_0_1"/>
<dbReference type="Pfam" id="PF13638">
    <property type="entry name" value="PIN_4"/>
    <property type="match status" value="1"/>
</dbReference>
<feature type="domain" description="PIN" evidence="2">
    <location>
        <begin position="166"/>
        <end position="316"/>
    </location>
</feature>
<reference evidence="3 4" key="1">
    <citation type="journal article" date="2012" name="Science">
        <title>The Paleozoic origin of enzymatic lignin decomposition reconstructed from 31 fungal genomes.</title>
        <authorList>
            <person name="Floudas D."/>
            <person name="Binder M."/>
            <person name="Riley R."/>
            <person name="Barry K."/>
            <person name="Blanchette R.A."/>
            <person name="Henrissat B."/>
            <person name="Martinez A.T."/>
            <person name="Otillar R."/>
            <person name="Spatafora J.W."/>
            <person name="Yadav J.S."/>
            <person name="Aerts A."/>
            <person name="Benoit I."/>
            <person name="Boyd A."/>
            <person name="Carlson A."/>
            <person name="Copeland A."/>
            <person name="Coutinho P.M."/>
            <person name="de Vries R.P."/>
            <person name="Ferreira P."/>
            <person name="Findley K."/>
            <person name="Foster B."/>
            <person name="Gaskell J."/>
            <person name="Glotzer D."/>
            <person name="Gorecki P."/>
            <person name="Heitman J."/>
            <person name="Hesse C."/>
            <person name="Hori C."/>
            <person name="Igarashi K."/>
            <person name="Jurgens J.A."/>
            <person name="Kallen N."/>
            <person name="Kersten P."/>
            <person name="Kohler A."/>
            <person name="Kuees U."/>
            <person name="Kumar T.K.A."/>
            <person name="Kuo A."/>
            <person name="LaButti K."/>
            <person name="Larrondo L.F."/>
            <person name="Lindquist E."/>
            <person name="Ling A."/>
            <person name="Lombard V."/>
            <person name="Lucas S."/>
            <person name="Lundell T."/>
            <person name="Martin R."/>
            <person name="McLaughlin D.J."/>
            <person name="Morgenstern I."/>
            <person name="Morin E."/>
            <person name="Murat C."/>
            <person name="Nagy L.G."/>
            <person name="Nolan M."/>
            <person name="Ohm R.A."/>
            <person name="Patyshakuliyeva A."/>
            <person name="Rokas A."/>
            <person name="Ruiz-Duenas F.J."/>
            <person name="Sabat G."/>
            <person name="Salamov A."/>
            <person name="Samejima M."/>
            <person name="Schmutz J."/>
            <person name="Slot J.C."/>
            <person name="St John F."/>
            <person name="Stenlid J."/>
            <person name="Sun H."/>
            <person name="Sun S."/>
            <person name="Syed K."/>
            <person name="Tsang A."/>
            <person name="Wiebenga A."/>
            <person name="Young D."/>
            <person name="Pisabarro A."/>
            <person name="Eastwood D.C."/>
            <person name="Martin F."/>
            <person name="Cullen D."/>
            <person name="Grigoriev I.V."/>
            <person name="Hibbett D.S."/>
        </authorList>
    </citation>
    <scope>NUCLEOTIDE SEQUENCE</scope>
    <source>
        <strain evidence="4">FP-58527</strain>
    </source>
</reference>
<dbReference type="STRING" id="743788.S8FXM4"/>
<dbReference type="GO" id="GO:0004540">
    <property type="term" value="F:RNA nuclease activity"/>
    <property type="evidence" value="ECO:0007669"/>
    <property type="project" value="UniProtKB-ARBA"/>
</dbReference>
<dbReference type="InterPro" id="IPR029060">
    <property type="entry name" value="PIN-like_dom_sf"/>
</dbReference>
<evidence type="ECO:0000313" key="3">
    <source>
        <dbReference type="EMBL" id="EPT05881.1"/>
    </source>
</evidence>
<dbReference type="InterPro" id="IPR002716">
    <property type="entry name" value="PIN_dom"/>
</dbReference>
<evidence type="ECO:0000256" key="1">
    <source>
        <dbReference type="SAM" id="MobiDB-lite"/>
    </source>
</evidence>
<feature type="compositionally biased region" description="Basic and acidic residues" evidence="1">
    <location>
        <begin position="65"/>
        <end position="88"/>
    </location>
</feature>
<protein>
    <recommendedName>
        <fullName evidence="2">PIN domain-containing protein</fullName>
    </recommendedName>
</protein>
<dbReference type="InParanoid" id="S8FXM4"/>
<evidence type="ECO:0000313" key="4">
    <source>
        <dbReference type="Proteomes" id="UP000015241"/>
    </source>
</evidence>
<organism evidence="3 4">
    <name type="scientific">Fomitopsis schrenkii</name>
    <name type="common">Brown rot fungus</name>
    <dbReference type="NCBI Taxonomy" id="2126942"/>
    <lineage>
        <taxon>Eukaryota</taxon>
        <taxon>Fungi</taxon>
        <taxon>Dikarya</taxon>
        <taxon>Basidiomycota</taxon>
        <taxon>Agaricomycotina</taxon>
        <taxon>Agaricomycetes</taxon>
        <taxon>Polyporales</taxon>
        <taxon>Fomitopsis</taxon>
    </lineage>
</organism>
<dbReference type="Gene3D" id="3.40.50.1010">
    <property type="entry name" value="5'-nuclease"/>
    <property type="match status" value="1"/>
</dbReference>
<dbReference type="SUPFAM" id="SSF88723">
    <property type="entry name" value="PIN domain-like"/>
    <property type="match status" value="1"/>
</dbReference>
<proteinExistence type="predicted"/>
<dbReference type="EMBL" id="KE504122">
    <property type="protein sequence ID" value="EPT05881.1"/>
    <property type="molecule type" value="Genomic_DNA"/>
</dbReference>
<name>S8FXM4_FOMSC</name>
<feature type="region of interest" description="Disordered" evidence="1">
    <location>
        <begin position="64"/>
        <end position="120"/>
    </location>
</feature>
<gene>
    <name evidence="3" type="ORF">FOMPIDRAFT_1044362</name>
</gene>
<feature type="compositionally biased region" description="Acidic residues" evidence="1">
    <location>
        <begin position="89"/>
        <end position="115"/>
    </location>
</feature>
<keyword evidence="4" id="KW-1185">Reference proteome</keyword>
<sequence>MDGIIEDEREENEAANELGKRWVRVARAGLKIAKHVNGFAYYPAATEEQRGQWKVEGVLAAKGARWQEEERREREEEEKRLRGRRWDEDSMDVDDEDGLAAEDPADETEDDETDTPEIKALKDRRRYLQSLLDSSSQGHVSPSAPRRRPRGPKQVRSTLRVVPGYTTLVFDTNILLSSLSIFSSLVECLQWTVVVPLPVIMELDGLASNASPLGEAATAALVYITSHIRSHSTSLKVQTSRGNYLSSLSIRTEQVDFAGDEASWERNMDDLILRAAIWQDEHWIDRSAMLQSDGVSRDTSGAAKVVLLSFDRMLRLKARSRQLSAANEQDMASILTPGR</sequence>
<dbReference type="OrthoDB" id="2017974at2759"/>